<dbReference type="GeneID" id="17272291"/>
<dbReference type="SUPFAM" id="SSF48403">
    <property type="entry name" value="Ankyrin repeat"/>
    <property type="match status" value="1"/>
</dbReference>
<accession>A0A0D3JTB0</accession>
<feature type="repeat" description="ANK" evidence="1">
    <location>
        <begin position="25"/>
        <end position="45"/>
    </location>
</feature>
<reference evidence="2" key="2">
    <citation type="submission" date="2024-10" db="UniProtKB">
        <authorList>
            <consortium name="EnsemblProtists"/>
        </authorList>
    </citation>
    <scope>IDENTIFICATION</scope>
</reference>
<evidence type="ECO:0000313" key="2">
    <source>
        <dbReference type="EnsemblProtists" id="EOD26745"/>
    </source>
</evidence>
<dbReference type="InterPro" id="IPR002110">
    <property type="entry name" value="Ankyrin_rpt"/>
</dbReference>
<evidence type="ECO:0000256" key="1">
    <source>
        <dbReference type="PROSITE-ProRule" id="PRU00023"/>
    </source>
</evidence>
<dbReference type="RefSeq" id="XP_005779174.1">
    <property type="nucleotide sequence ID" value="XM_005779117.1"/>
</dbReference>
<dbReference type="AlphaFoldDB" id="A0A0D3JTB0"/>
<dbReference type="KEGG" id="ehx:EMIHUDRAFT_236548"/>
<evidence type="ECO:0008006" key="4">
    <source>
        <dbReference type="Google" id="ProtNLM"/>
    </source>
</evidence>
<dbReference type="Proteomes" id="UP000013827">
    <property type="component" value="Unassembled WGS sequence"/>
</dbReference>
<dbReference type="Pfam" id="PF00023">
    <property type="entry name" value="Ank"/>
    <property type="match status" value="1"/>
</dbReference>
<evidence type="ECO:0000313" key="3">
    <source>
        <dbReference type="Proteomes" id="UP000013827"/>
    </source>
</evidence>
<dbReference type="PaxDb" id="2903-EOD26745"/>
<keyword evidence="1" id="KW-0040">ANK repeat</keyword>
<dbReference type="EnsemblProtists" id="EOD26745">
    <property type="protein sequence ID" value="EOD26745"/>
    <property type="gene ID" value="EMIHUDRAFT_236548"/>
</dbReference>
<dbReference type="PROSITE" id="PS50297">
    <property type="entry name" value="ANK_REP_REGION"/>
    <property type="match status" value="1"/>
</dbReference>
<dbReference type="InterPro" id="IPR036770">
    <property type="entry name" value="Ankyrin_rpt-contain_sf"/>
</dbReference>
<name>A0A0D3JTB0_EMIH1</name>
<keyword evidence="3" id="KW-1185">Reference proteome</keyword>
<reference evidence="3" key="1">
    <citation type="journal article" date="2013" name="Nature">
        <title>Pan genome of the phytoplankton Emiliania underpins its global distribution.</title>
        <authorList>
            <person name="Read B.A."/>
            <person name="Kegel J."/>
            <person name="Klute M.J."/>
            <person name="Kuo A."/>
            <person name="Lefebvre S.C."/>
            <person name="Maumus F."/>
            <person name="Mayer C."/>
            <person name="Miller J."/>
            <person name="Monier A."/>
            <person name="Salamov A."/>
            <person name="Young J."/>
            <person name="Aguilar M."/>
            <person name="Claverie J.M."/>
            <person name="Frickenhaus S."/>
            <person name="Gonzalez K."/>
            <person name="Herman E.K."/>
            <person name="Lin Y.C."/>
            <person name="Napier J."/>
            <person name="Ogata H."/>
            <person name="Sarno A.F."/>
            <person name="Shmutz J."/>
            <person name="Schroeder D."/>
            <person name="de Vargas C."/>
            <person name="Verret F."/>
            <person name="von Dassow P."/>
            <person name="Valentin K."/>
            <person name="Van de Peer Y."/>
            <person name="Wheeler G."/>
            <person name="Dacks J.B."/>
            <person name="Delwiche C.F."/>
            <person name="Dyhrman S.T."/>
            <person name="Glockner G."/>
            <person name="John U."/>
            <person name="Richards T."/>
            <person name="Worden A.Z."/>
            <person name="Zhang X."/>
            <person name="Grigoriev I.V."/>
            <person name="Allen A.E."/>
            <person name="Bidle K."/>
            <person name="Borodovsky M."/>
            <person name="Bowler C."/>
            <person name="Brownlee C."/>
            <person name="Cock J.M."/>
            <person name="Elias M."/>
            <person name="Gladyshev V.N."/>
            <person name="Groth M."/>
            <person name="Guda C."/>
            <person name="Hadaegh A."/>
            <person name="Iglesias-Rodriguez M.D."/>
            <person name="Jenkins J."/>
            <person name="Jones B.M."/>
            <person name="Lawson T."/>
            <person name="Leese F."/>
            <person name="Lindquist E."/>
            <person name="Lobanov A."/>
            <person name="Lomsadze A."/>
            <person name="Malik S.B."/>
            <person name="Marsh M.E."/>
            <person name="Mackinder L."/>
            <person name="Mock T."/>
            <person name="Mueller-Roeber B."/>
            <person name="Pagarete A."/>
            <person name="Parker M."/>
            <person name="Probert I."/>
            <person name="Quesneville H."/>
            <person name="Raines C."/>
            <person name="Rensing S.A."/>
            <person name="Riano-Pachon D.M."/>
            <person name="Richier S."/>
            <person name="Rokitta S."/>
            <person name="Shiraiwa Y."/>
            <person name="Soanes D.M."/>
            <person name="van der Giezen M."/>
            <person name="Wahlund T.M."/>
            <person name="Williams B."/>
            <person name="Wilson W."/>
            <person name="Wolfe G."/>
            <person name="Wurch L.L."/>
        </authorList>
    </citation>
    <scope>NUCLEOTIDE SEQUENCE</scope>
</reference>
<dbReference type="PROSITE" id="PS50088">
    <property type="entry name" value="ANK_REPEAT"/>
    <property type="match status" value="1"/>
</dbReference>
<dbReference type="HOGENOM" id="CLU_2727547_0_0_1"/>
<organism evidence="2 3">
    <name type="scientific">Emiliania huxleyi (strain CCMP1516)</name>
    <dbReference type="NCBI Taxonomy" id="280463"/>
    <lineage>
        <taxon>Eukaryota</taxon>
        <taxon>Haptista</taxon>
        <taxon>Haptophyta</taxon>
        <taxon>Prymnesiophyceae</taxon>
        <taxon>Isochrysidales</taxon>
        <taxon>Noelaerhabdaceae</taxon>
        <taxon>Emiliania</taxon>
    </lineage>
</organism>
<protein>
    <recommendedName>
        <fullName evidence="4">Ankyrin repeat protein</fullName>
    </recommendedName>
</protein>
<dbReference type="Gene3D" id="1.25.40.20">
    <property type="entry name" value="Ankyrin repeat-containing domain"/>
    <property type="match status" value="1"/>
</dbReference>
<proteinExistence type="predicted"/>
<sequence>MSQGLSWHTLGDSETIANTWCDTLDGRTPLHLAARRGNLKAAARLDGEGKTPQHVAAEAGACVFVVARLRAV</sequence>